<dbReference type="RefSeq" id="XP_007701910.1">
    <property type="nucleotide sequence ID" value="XM_007703720.1"/>
</dbReference>
<keyword evidence="5 9" id="KW-0732">Signal</keyword>
<comment type="subcellular location">
    <subcellularLocation>
        <location evidence="1">Secreted</location>
    </subcellularLocation>
</comment>
<name>M2R5Y3_COCSN</name>
<dbReference type="STRING" id="665912.M2R5Y3"/>
<evidence type="ECO:0000256" key="4">
    <source>
        <dbReference type="ARBA" id="ARBA00022525"/>
    </source>
</evidence>
<dbReference type="SMART" id="SM01110">
    <property type="entry name" value="Cutinase"/>
    <property type="match status" value="1"/>
</dbReference>
<dbReference type="GO" id="GO:0005576">
    <property type="term" value="C:extracellular region"/>
    <property type="evidence" value="ECO:0007669"/>
    <property type="project" value="UniProtKB-SubCell"/>
</dbReference>
<evidence type="ECO:0000256" key="7">
    <source>
        <dbReference type="ARBA" id="ARBA00023157"/>
    </source>
</evidence>
<evidence type="ECO:0000256" key="5">
    <source>
        <dbReference type="ARBA" id="ARBA00022729"/>
    </source>
</evidence>
<evidence type="ECO:0000313" key="10">
    <source>
        <dbReference type="EMBL" id="EMD62574.1"/>
    </source>
</evidence>
<dbReference type="GO" id="GO:0052689">
    <property type="term" value="F:carboxylic ester hydrolase activity"/>
    <property type="evidence" value="ECO:0007669"/>
    <property type="project" value="UniProtKB-KW"/>
</dbReference>
<dbReference type="SUPFAM" id="SSF53474">
    <property type="entry name" value="alpha/beta-Hydrolases"/>
    <property type="match status" value="1"/>
</dbReference>
<keyword evidence="4" id="KW-0964">Secreted</keyword>
<dbReference type="InterPro" id="IPR043579">
    <property type="entry name" value="CUTINASE_2"/>
</dbReference>
<sequence length="423" mass="43766">MTSTPSLRQSLAAAVLAALPLASAQGTTPPKLTADCNNVAIFMARGNDAPYHDGRTSPFSDATCAKFQAKGFTCDYMDVVFDGTLGVPYCPTIQEGAVNGVRQITEYNAKCPDTLIVLNGYSQGAMVGGAILSGGGEDACDVDPQTTGLDPNSKAGQALKAALLWGDVKHTANQPYNVLDGADKQVWPRTGANLERMNRFSSVLRSYCAAGDPVCAGGTNVAQHLNYFELYTDESSSWVVDKLTPLLVKPSSSSVLSSSATPTPTPTPSPEPTPTPTPTSAASTSEVSSTEPSSTVVVPESSTPVSSDIKSTSTAVIPSPSSPSPDSTTLAPPSHPGTTAYPITIIPTSSAHYGNSTIPASSSIKTPIKPHETPSLPAGHASYPAVPAPVTTKAPGYPAHPPACPPALVYETVTEYAYVYESM</sequence>
<feature type="compositionally biased region" description="Low complexity" evidence="8">
    <location>
        <begin position="278"/>
        <end position="332"/>
    </location>
</feature>
<dbReference type="PANTHER" id="PTHR33630:SF13">
    <property type="entry name" value="ACETYLXYLAN ESTERASE"/>
    <property type="match status" value="1"/>
</dbReference>
<proteinExistence type="inferred from homology"/>
<evidence type="ECO:0000256" key="3">
    <source>
        <dbReference type="ARBA" id="ARBA00022487"/>
    </source>
</evidence>
<organism evidence="10 11">
    <name type="scientific">Cochliobolus sativus (strain ND90Pr / ATCC 201652)</name>
    <name type="common">Common root rot and spot blotch fungus</name>
    <name type="synonym">Bipolaris sorokiniana</name>
    <dbReference type="NCBI Taxonomy" id="665912"/>
    <lineage>
        <taxon>Eukaryota</taxon>
        <taxon>Fungi</taxon>
        <taxon>Dikarya</taxon>
        <taxon>Ascomycota</taxon>
        <taxon>Pezizomycotina</taxon>
        <taxon>Dothideomycetes</taxon>
        <taxon>Pleosporomycetidae</taxon>
        <taxon>Pleosporales</taxon>
        <taxon>Pleosporineae</taxon>
        <taxon>Pleosporaceae</taxon>
        <taxon>Bipolaris</taxon>
    </lineage>
</organism>
<feature type="compositionally biased region" description="Low complexity" evidence="8">
    <location>
        <begin position="251"/>
        <end position="262"/>
    </location>
</feature>
<keyword evidence="11" id="KW-1185">Reference proteome</keyword>
<protein>
    <submittedName>
        <fullName evidence="10">Carbohydrate esterase family 5 protein</fullName>
    </submittedName>
</protein>
<accession>M2R5Y3</accession>
<keyword evidence="3" id="KW-0719">Serine esterase</keyword>
<feature type="region of interest" description="Disordered" evidence="8">
    <location>
        <begin position="251"/>
        <end position="340"/>
    </location>
</feature>
<dbReference type="OrthoDB" id="2586582at2759"/>
<feature type="signal peptide" evidence="9">
    <location>
        <begin position="1"/>
        <end position="24"/>
    </location>
</feature>
<dbReference type="AlphaFoldDB" id="M2R5Y3"/>
<comment type="similarity">
    <text evidence="2">Belongs to the cutinase family.</text>
</comment>
<dbReference type="Pfam" id="PF01083">
    <property type="entry name" value="Cutinase"/>
    <property type="match status" value="1"/>
</dbReference>
<dbReference type="InterPro" id="IPR029058">
    <property type="entry name" value="AB_hydrolase_fold"/>
</dbReference>
<evidence type="ECO:0000256" key="6">
    <source>
        <dbReference type="ARBA" id="ARBA00022801"/>
    </source>
</evidence>
<dbReference type="eggNOG" id="ENOG502SPI4">
    <property type="taxonomic scope" value="Eukaryota"/>
</dbReference>
<evidence type="ECO:0000313" key="11">
    <source>
        <dbReference type="Proteomes" id="UP000016934"/>
    </source>
</evidence>
<dbReference type="OMA" id="YFELYTE"/>
<dbReference type="PROSITE" id="PS00931">
    <property type="entry name" value="CUTINASE_2"/>
    <property type="match status" value="1"/>
</dbReference>
<gene>
    <name evidence="10" type="ORF">COCSADRAFT_93580</name>
</gene>
<evidence type="ECO:0000256" key="9">
    <source>
        <dbReference type="SAM" id="SignalP"/>
    </source>
</evidence>
<reference evidence="11" key="2">
    <citation type="journal article" date="2013" name="PLoS Genet.">
        <title>Comparative genome structure, secondary metabolite, and effector coding capacity across Cochliobolus pathogens.</title>
        <authorList>
            <person name="Condon B.J."/>
            <person name="Leng Y."/>
            <person name="Wu D."/>
            <person name="Bushley K.E."/>
            <person name="Ohm R.A."/>
            <person name="Otillar R."/>
            <person name="Martin J."/>
            <person name="Schackwitz W."/>
            <person name="Grimwood J."/>
            <person name="MohdZainudin N."/>
            <person name="Xue C."/>
            <person name="Wang R."/>
            <person name="Manning V.A."/>
            <person name="Dhillon B."/>
            <person name="Tu Z.J."/>
            <person name="Steffenson B.J."/>
            <person name="Salamov A."/>
            <person name="Sun H."/>
            <person name="Lowry S."/>
            <person name="LaButti K."/>
            <person name="Han J."/>
            <person name="Copeland A."/>
            <person name="Lindquist E."/>
            <person name="Barry K."/>
            <person name="Schmutz J."/>
            <person name="Baker S.E."/>
            <person name="Ciuffetti L.M."/>
            <person name="Grigoriev I.V."/>
            <person name="Zhong S."/>
            <person name="Turgeon B.G."/>
        </authorList>
    </citation>
    <scope>NUCLEOTIDE SEQUENCE [LARGE SCALE GENOMIC DNA]</scope>
    <source>
        <strain evidence="11">ND90Pr / ATCC 201652</strain>
    </source>
</reference>
<dbReference type="KEGG" id="bsc:COCSADRAFT_93580"/>
<dbReference type="GeneID" id="19141512"/>
<reference evidence="10 11" key="1">
    <citation type="journal article" date="2012" name="PLoS Pathog.">
        <title>Diverse lifestyles and strategies of plant pathogenesis encoded in the genomes of eighteen Dothideomycetes fungi.</title>
        <authorList>
            <person name="Ohm R.A."/>
            <person name="Feau N."/>
            <person name="Henrissat B."/>
            <person name="Schoch C.L."/>
            <person name="Horwitz B.A."/>
            <person name="Barry K.W."/>
            <person name="Condon B.J."/>
            <person name="Copeland A.C."/>
            <person name="Dhillon B."/>
            <person name="Glaser F."/>
            <person name="Hesse C.N."/>
            <person name="Kosti I."/>
            <person name="LaButti K."/>
            <person name="Lindquist E.A."/>
            <person name="Lucas S."/>
            <person name="Salamov A.A."/>
            <person name="Bradshaw R.E."/>
            <person name="Ciuffetti L."/>
            <person name="Hamelin R.C."/>
            <person name="Kema G.H.J."/>
            <person name="Lawrence C."/>
            <person name="Scott J.A."/>
            <person name="Spatafora J.W."/>
            <person name="Turgeon B.G."/>
            <person name="de Wit P.J.G.M."/>
            <person name="Zhong S."/>
            <person name="Goodwin S.B."/>
            <person name="Grigoriev I.V."/>
        </authorList>
    </citation>
    <scope>NUCLEOTIDE SEQUENCE [LARGE SCALE GENOMIC DNA]</scope>
    <source>
        <strain evidence="11">ND90Pr / ATCC 201652</strain>
    </source>
</reference>
<dbReference type="Proteomes" id="UP000016934">
    <property type="component" value="Unassembled WGS sequence"/>
</dbReference>
<dbReference type="PANTHER" id="PTHR33630">
    <property type="entry name" value="CUTINASE RV1984C-RELATED-RELATED"/>
    <property type="match status" value="1"/>
</dbReference>
<dbReference type="InterPro" id="IPR000675">
    <property type="entry name" value="Cutinase/axe"/>
</dbReference>
<keyword evidence="6" id="KW-0378">Hydrolase</keyword>
<dbReference type="HOGENOM" id="CLU_040058_0_2_1"/>
<dbReference type="Gene3D" id="3.40.50.1820">
    <property type="entry name" value="alpha/beta hydrolase"/>
    <property type="match status" value="1"/>
</dbReference>
<feature type="chain" id="PRO_5004023796" evidence="9">
    <location>
        <begin position="25"/>
        <end position="423"/>
    </location>
</feature>
<evidence type="ECO:0000256" key="8">
    <source>
        <dbReference type="SAM" id="MobiDB-lite"/>
    </source>
</evidence>
<feature type="compositionally biased region" description="Pro residues" evidence="8">
    <location>
        <begin position="263"/>
        <end position="277"/>
    </location>
</feature>
<evidence type="ECO:0000256" key="1">
    <source>
        <dbReference type="ARBA" id="ARBA00004613"/>
    </source>
</evidence>
<evidence type="ECO:0000256" key="2">
    <source>
        <dbReference type="ARBA" id="ARBA00007534"/>
    </source>
</evidence>
<keyword evidence="7" id="KW-1015">Disulfide bond</keyword>
<dbReference type="EMBL" id="KB445646">
    <property type="protein sequence ID" value="EMD62574.1"/>
    <property type="molecule type" value="Genomic_DNA"/>
</dbReference>